<dbReference type="GO" id="GO:0005886">
    <property type="term" value="C:plasma membrane"/>
    <property type="evidence" value="ECO:0007669"/>
    <property type="project" value="UniProtKB-SubCell"/>
</dbReference>
<dbReference type="Proteomes" id="UP000037712">
    <property type="component" value="Unassembled WGS sequence"/>
</dbReference>
<dbReference type="AlphaFoldDB" id="A0A0M9WQG2"/>
<dbReference type="PATRIC" id="fig|1441923.3.peg.628"/>
<keyword evidence="5" id="KW-0472">Membrane</keyword>
<dbReference type="InterPro" id="IPR004960">
    <property type="entry name" value="LipA_acyltrans"/>
</dbReference>
<evidence type="ECO:0000313" key="8">
    <source>
        <dbReference type="Proteomes" id="UP000037712"/>
    </source>
</evidence>
<reference evidence="8" key="2">
    <citation type="submission" date="2015-01" db="EMBL/GenBank/DDBJ databases">
        <title>Draft genome sequence of potential hydrocarbon metabolising strain of Rhodococcus rhodochrous.</title>
        <authorList>
            <person name="Aggarwal R.K."/>
            <person name="Dawar C."/>
        </authorList>
    </citation>
    <scope>NUCLEOTIDE SEQUENCE [LARGE SCALE GENOMIC DNA]</scope>
    <source>
        <strain evidence="8">KG-21</strain>
    </source>
</reference>
<dbReference type="GO" id="GO:0016746">
    <property type="term" value="F:acyltransferase activity"/>
    <property type="evidence" value="ECO:0007669"/>
    <property type="project" value="UniProtKB-KW"/>
</dbReference>
<evidence type="ECO:0000256" key="2">
    <source>
        <dbReference type="ARBA" id="ARBA00022475"/>
    </source>
</evidence>
<evidence type="ECO:0000256" key="3">
    <source>
        <dbReference type="ARBA" id="ARBA00022519"/>
    </source>
</evidence>
<dbReference type="RefSeq" id="WP_054371294.1">
    <property type="nucleotide sequence ID" value="NZ_AZYO01000003.1"/>
</dbReference>
<keyword evidence="6" id="KW-0012">Acyltransferase</keyword>
<sequence>MRALPQQWAIRMFEVAADGAARGGGPVQLRRNLARVLSTTATQVPDELVRASLRSNTRYWCEAFRLPSINRGAAGRVRRIRGR</sequence>
<accession>A0A0M9WQG2</accession>
<keyword evidence="3" id="KW-0997">Cell inner membrane</keyword>
<evidence type="ECO:0000256" key="6">
    <source>
        <dbReference type="ARBA" id="ARBA00023315"/>
    </source>
</evidence>
<proteinExistence type="predicted"/>
<keyword evidence="4" id="KW-0808">Transferase</keyword>
<name>A0A0M9WQG2_RHORH</name>
<comment type="subcellular location">
    <subcellularLocation>
        <location evidence="1">Cell inner membrane</location>
    </subcellularLocation>
</comment>
<dbReference type="GO" id="GO:0009247">
    <property type="term" value="P:glycolipid biosynthetic process"/>
    <property type="evidence" value="ECO:0007669"/>
    <property type="project" value="UniProtKB-ARBA"/>
</dbReference>
<dbReference type="EMBL" id="AZYO01000003">
    <property type="protein sequence ID" value="KOS57721.1"/>
    <property type="molecule type" value="Genomic_DNA"/>
</dbReference>
<organism evidence="7 8">
    <name type="scientific">Rhodococcus rhodochrous KG-21</name>
    <dbReference type="NCBI Taxonomy" id="1441923"/>
    <lineage>
        <taxon>Bacteria</taxon>
        <taxon>Bacillati</taxon>
        <taxon>Actinomycetota</taxon>
        <taxon>Actinomycetes</taxon>
        <taxon>Mycobacteriales</taxon>
        <taxon>Nocardiaceae</taxon>
        <taxon>Rhodococcus</taxon>
    </lineage>
</organism>
<dbReference type="Pfam" id="PF03279">
    <property type="entry name" value="Lip_A_acyltrans"/>
    <property type="match status" value="1"/>
</dbReference>
<keyword evidence="2" id="KW-1003">Cell membrane</keyword>
<evidence type="ECO:0000313" key="7">
    <source>
        <dbReference type="EMBL" id="KOS57721.1"/>
    </source>
</evidence>
<evidence type="ECO:0000256" key="5">
    <source>
        <dbReference type="ARBA" id="ARBA00023136"/>
    </source>
</evidence>
<evidence type="ECO:0000256" key="1">
    <source>
        <dbReference type="ARBA" id="ARBA00004533"/>
    </source>
</evidence>
<reference evidence="7 8" key="1">
    <citation type="journal article" date="2015" name="Genome Announc.">
        <title>Draft Genome Sequence of Rhodococcus rhodochrous Strain KG-21, a Soil Isolate from Oil Fields of Krishna-Godavari Basin, India.</title>
        <authorList>
            <person name="Dawar C."/>
            <person name="Aggarwal R.K."/>
        </authorList>
    </citation>
    <scope>NUCLEOTIDE SEQUENCE [LARGE SCALE GENOMIC DNA]</scope>
    <source>
        <strain evidence="7 8">KG-21</strain>
    </source>
</reference>
<gene>
    <name evidence="7" type="ORF">Z051_02900</name>
</gene>
<evidence type="ECO:0000256" key="4">
    <source>
        <dbReference type="ARBA" id="ARBA00022679"/>
    </source>
</evidence>
<protein>
    <submittedName>
        <fullName evidence="7">Uncharacterized protein</fullName>
    </submittedName>
</protein>
<comment type="caution">
    <text evidence="7">The sequence shown here is derived from an EMBL/GenBank/DDBJ whole genome shotgun (WGS) entry which is preliminary data.</text>
</comment>